<gene>
    <name evidence="1" type="ORF">ABFV83_00085</name>
</gene>
<sequence>MRKEKVLNTLDLSDSDINEYEKTIICIIASYLRVYPVGLDNSQWYDISEFLCIKVDFIEKLLAFANTQNEFGCSHLNINGEIIDLSEYWLSYQIFECLLNYYFIRNCISQVLINNKRASLKSNYQLYQSAKHNMNMMNVCAGAYECFCNQKFSREYAPQSFESFHPDCYIDELEMYLFSDDYFKLNNNMLPIVYRIINYEILSHANSMYLIVIFQILKHSIFYNDITHNIAKELYNNLHLLLKDARVVSVQTNYLFQDTHKSYDKRNRQTDNTTRLHIVYGFDNYDTYSLRLDLSHKGIDWIHYNNNSPGGVKSYYFTQTDYDIIIQDMPDMKKCFINQGNKWYLKEKCNCNLNQEENELFDLIQRRNEHTHVFNTIYSEEDVITFLNEINKFLSNLSAGGIDKTGKNAKYCFNFDKLMSLLELFHVCQVNSDAEGIDKFMKLIVERAIIYDIILPSDKKCFLSNEGIQIIIDLAYDRCYLKKQTL</sequence>
<proteinExistence type="predicted"/>
<name>A0AAU7PRQ9_9FIRM</name>
<dbReference type="AlphaFoldDB" id="A0AAU7PRQ9"/>
<protein>
    <submittedName>
        <fullName evidence="1">Uncharacterized protein</fullName>
    </submittedName>
</protein>
<accession>A0AAU7PRQ9</accession>
<evidence type="ECO:0000313" key="1">
    <source>
        <dbReference type="EMBL" id="XBS54226.1"/>
    </source>
</evidence>
<reference evidence="1" key="1">
    <citation type="submission" date="2024-06" db="EMBL/GenBank/DDBJ databases">
        <title>Lacrimispora cavernae sp. nov., a novel anaerobe isolated from bat guano pile inside a cave.</title>
        <authorList>
            <person name="Miller S.L."/>
            <person name="Lu N."/>
            <person name="King J."/>
            <person name="Sankaranarayanan K."/>
            <person name="Lawson P.A."/>
        </authorList>
    </citation>
    <scope>NUCLEOTIDE SEQUENCE</scope>
    <source>
        <strain evidence="1">BS-2</strain>
    </source>
</reference>
<organism evidence="1">
    <name type="scientific">Lacrimispora sp. BS-2</name>
    <dbReference type="NCBI Taxonomy" id="3151850"/>
    <lineage>
        <taxon>Bacteria</taxon>
        <taxon>Bacillati</taxon>
        <taxon>Bacillota</taxon>
        <taxon>Clostridia</taxon>
        <taxon>Lachnospirales</taxon>
        <taxon>Lachnospiraceae</taxon>
        <taxon>Lacrimispora</taxon>
    </lineage>
</organism>
<dbReference type="RefSeq" id="WP_349946737.1">
    <property type="nucleotide sequence ID" value="NZ_CP157940.1"/>
</dbReference>
<dbReference type="EMBL" id="CP157940">
    <property type="protein sequence ID" value="XBS54226.1"/>
    <property type="molecule type" value="Genomic_DNA"/>
</dbReference>